<sequence length="295" mass="32149">MVPQTPAKKRGRTRMNNLPVVRSPWRIVILLLGFTFLYAPMLMLVIYSFNSSKLVTVWAGWSTRWYGELLRDDAMMSAVGLSLTIAACAATAAAILGTIAAVVLVRFGRFRGSNGFAFMITAPLVMPDVITGLSLLLLFVALAHAIGWPADRGMLTIWLAHVTFCTAYVAVVISSRLRELDRSIEEAAMDLGATPLKVFFVITLPMIMPAIISGWLLAFTLSLDDLVIASFVSGPGATTLPMLVFSSVRMGVNPEINALATLILGAVGIVGFIAWYLMARAEKQRIRDIQRARRG</sequence>
<comment type="similarity">
    <text evidence="2">Belongs to the binding-protein-dependent transport system permease family. CysTW subfamily.</text>
</comment>
<reference evidence="13 14" key="1">
    <citation type="submission" date="2013-10" db="EMBL/GenBank/DDBJ databases">
        <title>Draft genomes and the virulence plasmids of Sd1617 vaccine constructs: WRSd3 and WRSd5.</title>
        <authorList>
            <person name="Aksomboon Vongsawan A."/>
            <person name="Venkatesan M.M."/>
            <person name="Vaisvil B."/>
            <person name="Emel G."/>
            <person name="Kepatral V."/>
            <person name="Sethabutr O."/>
            <person name="Serichantalergs O."/>
            <person name="Mason C."/>
        </authorList>
    </citation>
    <scope>NUCLEOTIDE SEQUENCE [LARGE SCALE GENOMIC DNA]</scope>
    <source>
        <strain evidence="13 14">WRSd3</strain>
    </source>
</reference>
<dbReference type="InterPro" id="IPR000515">
    <property type="entry name" value="MetI-like"/>
</dbReference>
<evidence type="ECO:0000256" key="2">
    <source>
        <dbReference type="ARBA" id="ARBA00007069"/>
    </source>
</evidence>
<evidence type="ECO:0000313" key="13">
    <source>
        <dbReference type="EMBL" id="ESU81204.1"/>
    </source>
</evidence>
<name>A0A090NLK4_SHIDY</name>
<protein>
    <recommendedName>
        <fullName evidence="10">Putrescine transport system permease protein PotI</fullName>
    </recommendedName>
</protein>
<dbReference type="PANTHER" id="PTHR43848">
    <property type="entry name" value="PUTRESCINE TRANSPORT SYSTEM PERMEASE PROTEIN POTI"/>
    <property type="match status" value="1"/>
</dbReference>
<evidence type="ECO:0000256" key="3">
    <source>
        <dbReference type="ARBA" id="ARBA00022448"/>
    </source>
</evidence>
<evidence type="ECO:0000256" key="8">
    <source>
        <dbReference type="ARBA" id="ARBA00023136"/>
    </source>
</evidence>
<comment type="caution">
    <text evidence="13">The sequence shown here is derived from an EMBL/GenBank/DDBJ whole genome shotgun (WGS) entry which is preliminary data.</text>
</comment>
<dbReference type="SUPFAM" id="SSF161098">
    <property type="entry name" value="MetI-like"/>
    <property type="match status" value="1"/>
</dbReference>
<keyword evidence="8 11" id="KW-0472">Membrane</keyword>
<dbReference type="GO" id="GO:0005886">
    <property type="term" value="C:plasma membrane"/>
    <property type="evidence" value="ECO:0007669"/>
    <property type="project" value="UniProtKB-SubCell"/>
</dbReference>
<keyword evidence="4" id="KW-1003">Cell membrane</keyword>
<proteinExistence type="inferred from homology"/>
<dbReference type="Gene3D" id="1.10.3720.10">
    <property type="entry name" value="MetI-like"/>
    <property type="match status" value="1"/>
</dbReference>
<keyword evidence="7 11" id="KW-1133">Transmembrane helix</keyword>
<dbReference type="Pfam" id="PF00528">
    <property type="entry name" value="BPD_transp_1"/>
    <property type="match status" value="1"/>
</dbReference>
<feature type="domain" description="ABC transmembrane type-1" evidence="12">
    <location>
        <begin position="79"/>
        <end position="274"/>
    </location>
</feature>
<feature type="transmembrane region" description="Helical" evidence="11">
    <location>
        <begin position="116"/>
        <end position="143"/>
    </location>
</feature>
<keyword evidence="6 11" id="KW-0812">Transmembrane</keyword>
<gene>
    <name evidence="13" type="ORF">WRSd3_00908</name>
</gene>
<evidence type="ECO:0000259" key="12">
    <source>
        <dbReference type="PROSITE" id="PS50928"/>
    </source>
</evidence>
<dbReference type="FunFam" id="1.10.3720.10:FF:000040">
    <property type="entry name" value="Putrescine ABC transporter, permease protein PotI"/>
    <property type="match status" value="1"/>
</dbReference>
<dbReference type="GO" id="GO:0055085">
    <property type="term" value="P:transmembrane transport"/>
    <property type="evidence" value="ECO:0007669"/>
    <property type="project" value="InterPro"/>
</dbReference>
<keyword evidence="5" id="KW-0997">Cell inner membrane</keyword>
<feature type="transmembrane region" description="Helical" evidence="11">
    <location>
        <begin position="155"/>
        <end position="177"/>
    </location>
</feature>
<evidence type="ECO:0000256" key="9">
    <source>
        <dbReference type="ARBA" id="ARBA00063483"/>
    </source>
</evidence>
<evidence type="ECO:0000256" key="7">
    <source>
        <dbReference type="ARBA" id="ARBA00022989"/>
    </source>
</evidence>
<evidence type="ECO:0000256" key="1">
    <source>
        <dbReference type="ARBA" id="ARBA00004429"/>
    </source>
</evidence>
<comment type="subunit">
    <text evidence="9">The complex is composed of two ATP-binding proteins (PotG), two transmembrane proteins (PotH and PotI) and a solute-binding protein (PotF).</text>
</comment>
<feature type="transmembrane region" description="Helical" evidence="11">
    <location>
        <begin position="27"/>
        <end position="49"/>
    </location>
</feature>
<dbReference type="InterPro" id="IPR051789">
    <property type="entry name" value="Bact_Polyamine_Transport"/>
</dbReference>
<evidence type="ECO:0000256" key="4">
    <source>
        <dbReference type="ARBA" id="ARBA00022475"/>
    </source>
</evidence>
<dbReference type="EMBL" id="AXUT01000071">
    <property type="protein sequence ID" value="ESU81204.1"/>
    <property type="molecule type" value="Genomic_DNA"/>
</dbReference>
<feature type="transmembrane region" description="Helical" evidence="11">
    <location>
        <begin position="258"/>
        <end position="278"/>
    </location>
</feature>
<dbReference type="PATRIC" id="fig|1401327.3.peg.831"/>
<evidence type="ECO:0000256" key="11">
    <source>
        <dbReference type="RuleBase" id="RU363032"/>
    </source>
</evidence>
<evidence type="ECO:0000313" key="14">
    <source>
        <dbReference type="Proteomes" id="UP000017944"/>
    </source>
</evidence>
<dbReference type="CDD" id="cd06261">
    <property type="entry name" value="TM_PBP2"/>
    <property type="match status" value="1"/>
</dbReference>
<dbReference type="PROSITE" id="PS50928">
    <property type="entry name" value="ABC_TM1"/>
    <property type="match status" value="1"/>
</dbReference>
<feature type="transmembrane region" description="Helical" evidence="11">
    <location>
        <begin position="74"/>
        <end position="104"/>
    </location>
</feature>
<evidence type="ECO:0000256" key="5">
    <source>
        <dbReference type="ARBA" id="ARBA00022519"/>
    </source>
</evidence>
<organism evidence="13 14">
    <name type="scientific">Shigella dysenteriae WRSd3</name>
    <dbReference type="NCBI Taxonomy" id="1401327"/>
    <lineage>
        <taxon>Bacteria</taxon>
        <taxon>Pseudomonadati</taxon>
        <taxon>Pseudomonadota</taxon>
        <taxon>Gammaproteobacteria</taxon>
        <taxon>Enterobacterales</taxon>
        <taxon>Enterobacteriaceae</taxon>
        <taxon>Shigella</taxon>
    </lineage>
</organism>
<evidence type="ECO:0000256" key="10">
    <source>
        <dbReference type="ARBA" id="ARBA00073515"/>
    </source>
</evidence>
<evidence type="ECO:0000256" key="6">
    <source>
        <dbReference type="ARBA" id="ARBA00022692"/>
    </source>
</evidence>
<dbReference type="PANTHER" id="PTHR43848:SF2">
    <property type="entry name" value="PUTRESCINE TRANSPORT SYSTEM PERMEASE PROTEIN POTI"/>
    <property type="match status" value="1"/>
</dbReference>
<feature type="transmembrane region" description="Helical" evidence="11">
    <location>
        <begin position="198"/>
        <end position="220"/>
    </location>
</feature>
<dbReference type="Proteomes" id="UP000017944">
    <property type="component" value="Unassembled WGS sequence"/>
</dbReference>
<comment type="subcellular location">
    <subcellularLocation>
        <location evidence="1">Cell inner membrane</location>
        <topology evidence="1">Multi-pass membrane protein</topology>
    </subcellularLocation>
    <subcellularLocation>
        <location evidence="11">Cell membrane</location>
        <topology evidence="11">Multi-pass membrane protein</topology>
    </subcellularLocation>
</comment>
<keyword evidence="3 11" id="KW-0813">Transport</keyword>
<dbReference type="InterPro" id="IPR035906">
    <property type="entry name" value="MetI-like_sf"/>
</dbReference>
<dbReference type="NCBIfam" id="NF007889">
    <property type="entry name" value="PRK10592.1"/>
    <property type="match status" value="1"/>
</dbReference>
<accession>A0A090NLK4</accession>
<dbReference type="AlphaFoldDB" id="A0A090NLK4"/>